<dbReference type="EMBL" id="CP090169">
    <property type="protein sequence ID" value="UJO20323.1"/>
    <property type="molecule type" value="Genomic_DNA"/>
</dbReference>
<dbReference type="AlphaFoldDB" id="A0A9Q8PD88"/>
<feature type="compositionally biased region" description="Polar residues" evidence="1">
    <location>
        <begin position="345"/>
        <end position="373"/>
    </location>
</feature>
<gene>
    <name evidence="2" type="ORF">CLAFUR5_10467</name>
</gene>
<dbReference type="GO" id="GO:0019901">
    <property type="term" value="F:protein kinase binding"/>
    <property type="evidence" value="ECO:0007669"/>
    <property type="project" value="InterPro"/>
</dbReference>
<dbReference type="GO" id="GO:0005634">
    <property type="term" value="C:nucleus"/>
    <property type="evidence" value="ECO:0007669"/>
    <property type="project" value="TreeGrafter"/>
</dbReference>
<dbReference type="GeneID" id="71990345"/>
<dbReference type="Pfam" id="PF08613">
    <property type="entry name" value="Cyclin"/>
    <property type="match status" value="1"/>
</dbReference>
<dbReference type="InterPro" id="IPR036915">
    <property type="entry name" value="Cyclin-like_sf"/>
</dbReference>
<dbReference type="KEGG" id="ffu:CLAFUR5_10467"/>
<dbReference type="OrthoDB" id="244495at2759"/>
<keyword evidence="3" id="KW-1185">Reference proteome</keyword>
<feature type="region of interest" description="Disordered" evidence="1">
    <location>
        <begin position="322"/>
        <end position="373"/>
    </location>
</feature>
<dbReference type="CDD" id="cd20557">
    <property type="entry name" value="CYCLIN_ScPCL1-like"/>
    <property type="match status" value="1"/>
</dbReference>
<protein>
    <submittedName>
        <fullName evidence="2">Uncharacterized protein</fullName>
    </submittedName>
</protein>
<dbReference type="Proteomes" id="UP000756132">
    <property type="component" value="Chromosome 7"/>
</dbReference>
<dbReference type="InterPro" id="IPR013922">
    <property type="entry name" value="Cyclin_PHO80-like"/>
</dbReference>
<feature type="region of interest" description="Disordered" evidence="1">
    <location>
        <begin position="119"/>
        <end position="138"/>
    </location>
</feature>
<dbReference type="RefSeq" id="XP_047764689.1">
    <property type="nucleotide sequence ID" value="XM_047909615.1"/>
</dbReference>
<dbReference type="Gene3D" id="1.10.472.10">
    <property type="entry name" value="Cyclin-like"/>
    <property type="match status" value="1"/>
</dbReference>
<sequence>MPGYYSRSMAGQLPLTPPDSGSGYGYSSMHYPQDPYSSHQQVSQCRQDSAYDYQQAYMQPPVAPAPPTYQYQQGSYQPTNNLPPISSYYEPLGAPILPPLRIQDRVPFADDYQRRLQEEQQNAVAREQQRQAVKEEKATGGVSAKLDYDMERMTDFVAEAVQSLYAFSQSPVCLADIDVSRSFQHQMQSHPSFRKWVHQVLSATRLPSATILLSLYYLNNRLHYYPKSVIPGENQIYRLLAVSLIMGSKFLDDNTFINRSWSDVTAIKVSELNKLEMNWLSLIGYHLHVDPQESNGLQGWFDSWQDYNANYVAKTQPARLSPLNTDVRSHSSSTRDRFSPYPSPYTGSTASSRSFDAPMTSRSSQYSTPYSATDPWASSTKYQVDDYYRKDRYPSAYELEEASRRASEERARASAYQYAPSTQASYYPTSTYNSGWDQSSWNAHRYDCNCSSCAYQAHYRPYSMASGYTAQTVMG</sequence>
<dbReference type="GO" id="GO:0016538">
    <property type="term" value="F:cyclin-dependent protein serine/threonine kinase regulator activity"/>
    <property type="evidence" value="ECO:0007669"/>
    <property type="project" value="TreeGrafter"/>
</dbReference>
<evidence type="ECO:0000313" key="2">
    <source>
        <dbReference type="EMBL" id="UJO20323.1"/>
    </source>
</evidence>
<dbReference type="GO" id="GO:0000307">
    <property type="term" value="C:cyclin-dependent protein kinase holoenzyme complex"/>
    <property type="evidence" value="ECO:0007669"/>
    <property type="project" value="TreeGrafter"/>
</dbReference>
<name>A0A9Q8PD88_PASFU</name>
<feature type="region of interest" description="Disordered" evidence="1">
    <location>
        <begin position="1"/>
        <end position="47"/>
    </location>
</feature>
<dbReference type="PANTHER" id="PTHR15615:SF27">
    <property type="entry name" value="PHO85 CYCLIN CLG1"/>
    <property type="match status" value="1"/>
</dbReference>
<evidence type="ECO:0000256" key="1">
    <source>
        <dbReference type="SAM" id="MobiDB-lite"/>
    </source>
</evidence>
<feature type="compositionally biased region" description="Polar residues" evidence="1">
    <location>
        <begin position="35"/>
        <end position="47"/>
    </location>
</feature>
<evidence type="ECO:0000313" key="3">
    <source>
        <dbReference type="Proteomes" id="UP000756132"/>
    </source>
</evidence>
<proteinExistence type="predicted"/>
<accession>A0A9Q8PD88</accession>
<feature type="compositionally biased region" description="Basic and acidic residues" evidence="1">
    <location>
        <begin position="127"/>
        <end position="138"/>
    </location>
</feature>
<dbReference type="PANTHER" id="PTHR15615">
    <property type="match status" value="1"/>
</dbReference>
<reference evidence="2" key="2">
    <citation type="journal article" date="2022" name="Microb. Genom.">
        <title>A chromosome-scale genome assembly of the tomato pathogen Cladosporium fulvum reveals a compartmentalized genome architecture and the presence of a dispensable chromosome.</title>
        <authorList>
            <person name="Zaccaron A.Z."/>
            <person name="Chen L.H."/>
            <person name="Samaras A."/>
            <person name="Stergiopoulos I."/>
        </authorList>
    </citation>
    <scope>NUCLEOTIDE SEQUENCE</scope>
    <source>
        <strain evidence="2">Race5_Kim</strain>
    </source>
</reference>
<organism evidence="2 3">
    <name type="scientific">Passalora fulva</name>
    <name type="common">Tomato leaf mold</name>
    <name type="synonym">Cladosporium fulvum</name>
    <dbReference type="NCBI Taxonomy" id="5499"/>
    <lineage>
        <taxon>Eukaryota</taxon>
        <taxon>Fungi</taxon>
        <taxon>Dikarya</taxon>
        <taxon>Ascomycota</taxon>
        <taxon>Pezizomycotina</taxon>
        <taxon>Dothideomycetes</taxon>
        <taxon>Dothideomycetidae</taxon>
        <taxon>Mycosphaerellales</taxon>
        <taxon>Mycosphaerellaceae</taxon>
        <taxon>Fulvia</taxon>
    </lineage>
</organism>
<dbReference type="SUPFAM" id="SSF47954">
    <property type="entry name" value="Cyclin-like"/>
    <property type="match status" value="1"/>
</dbReference>
<reference evidence="2" key="1">
    <citation type="submission" date="2021-12" db="EMBL/GenBank/DDBJ databases">
        <authorList>
            <person name="Zaccaron A."/>
            <person name="Stergiopoulos I."/>
        </authorList>
    </citation>
    <scope>NUCLEOTIDE SEQUENCE</scope>
    <source>
        <strain evidence="2">Race5_Kim</strain>
    </source>
</reference>
<feature type="compositionally biased region" description="Basic and acidic residues" evidence="1">
    <location>
        <begin position="327"/>
        <end position="338"/>
    </location>
</feature>